<dbReference type="Pfam" id="PF04229">
    <property type="entry name" value="GrpB"/>
    <property type="match status" value="1"/>
</dbReference>
<protein>
    <submittedName>
        <fullName evidence="1">GrpB family protein</fullName>
    </submittedName>
</protein>
<dbReference type="InterPro" id="IPR007344">
    <property type="entry name" value="GrpB/CoaE"/>
</dbReference>
<dbReference type="SUPFAM" id="SSF81301">
    <property type="entry name" value="Nucleotidyltransferase"/>
    <property type="match status" value="1"/>
</dbReference>
<proteinExistence type="predicted"/>
<dbReference type="PANTHER" id="PTHR34822:SF1">
    <property type="entry name" value="GRPB FAMILY PROTEIN"/>
    <property type="match status" value="1"/>
</dbReference>
<evidence type="ECO:0000313" key="2">
    <source>
        <dbReference type="Proteomes" id="UP001055868"/>
    </source>
</evidence>
<evidence type="ECO:0000313" key="1">
    <source>
        <dbReference type="EMBL" id="UQN31135.1"/>
    </source>
</evidence>
<reference evidence="1" key="1">
    <citation type="submission" date="2022-05" db="EMBL/GenBank/DDBJ databases">
        <title>Genomic analysis of Brachybacterium sp. CBA3104.</title>
        <authorList>
            <person name="Roh S.W."/>
            <person name="Kim Y.B."/>
            <person name="Kim Y."/>
        </authorList>
    </citation>
    <scope>NUCLEOTIDE SEQUENCE</scope>
    <source>
        <strain evidence="1">CBA3104</strain>
    </source>
</reference>
<accession>A0ABY4NCF1</accession>
<dbReference type="PANTHER" id="PTHR34822">
    <property type="entry name" value="GRPB DOMAIN PROTEIN (AFU_ORTHOLOGUE AFUA_1G01530)"/>
    <property type="match status" value="1"/>
</dbReference>
<name>A0ABY4NCF1_9MICO</name>
<dbReference type="InterPro" id="IPR043519">
    <property type="entry name" value="NT_sf"/>
</dbReference>
<sequence length="205" mass="23724">MTTLWSNPAQLHVYDHSWPHRAERALDELRDRLSGLPGAAVASYEHIGSTAVPGLSAKPNLDLQIRILPLPTDSTLCGQLEDLGYERARGARPDSPGVYRDIPRGSELVDDAVWEKSVFVHRPNRIILHVRRADSPWGRYTVWFRDWLRAHPDQRIRYESMKRRLSDENAGKTDYDDYTRAKTAFFDEVQADFERWAHQTRTSEQ</sequence>
<dbReference type="EMBL" id="CP097218">
    <property type="protein sequence ID" value="UQN31135.1"/>
    <property type="molecule type" value="Genomic_DNA"/>
</dbReference>
<organism evidence="1 2">
    <name type="scientific">Brachybacterium kimchii</name>
    <dbReference type="NCBI Taxonomy" id="2942909"/>
    <lineage>
        <taxon>Bacteria</taxon>
        <taxon>Bacillati</taxon>
        <taxon>Actinomycetota</taxon>
        <taxon>Actinomycetes</taxon>
        <taxon>Micrococcales</taxon>
        <taxon>Dermabacteraceae</taxon>
        <taxon>Brachybacterium</taxon>
    </lineage>
</organism>
<dbReference type="RefSeq" id="WP_249480545.1">
    <property type="nucleotide sequence ID" value="NZ_CP097218.1"/>
</dbReference>
<dbReference type="Proteomes" id="UP001055868">
    <property type="component" value="Chromosome"/>
</dbReference>
<dbReference type="Gene3D" id="3.30.460.10">
    <property type="entry name" value="Beta Polymerase, domain 2"/>
    <property type="match status" value="1"/>
</dbReference>
<gene>
    <name evidence="1" type="ORF">M4486_07600</name>
</gene>
<keyword evidence="2" id="KW-1185">Reference proteome</keyword>